<comment type="caution">
    <text evidence="1">The sequence shown here is derived from an EMBL/GenBank/DDBJ whole genome shotgun (WGS) entry which is preliminary data.</text>
</comment>
<sequence>MMQILSKAVQSVNYLALFQNAINNPRHFLGQAIMWYFVLRTTLRLTRRMAVQGVMGTAKWLLRGVGG</sequence>
<reference evidence="1" key="1">
    <citation type="submission" date="2022-06" db="EMBL/GenBank/DDBJ databases">
        <title>Phylogenomic reconstructions and comparative analyses of Kickxellomycotina fungi.</title>
        <authorList>
            <person name="Reynolds N.K."/>
            <person name="Stajich J.E."/>
            <person name="Barry K."/>
            <person name="Grigoriev I.V."/>
            <person name="Crous P."/>
            <person name="Smith M.E."/>
        </authorList>
    </citation>
    <scope>NUCLEOTIDE SEQUENCE</scope>
    <source>
        <strain evidence="1">RSA 2271</strain>
    </source>
</reference>
<organism evidence="1 2">
    <name type="scientific">Spiromyces aspiralis</name>
    <dbReference type="NCBI Taxonomy" id="68401"/>
    <lineage>
        <taxon>Eukaryota</taxon>
        <taxon>Fungi</taxon>
        <taxon>Fungi incertae sedis</taxon>
        <taxon>Zoopagomycota</taxon>
        <taxon>Kickxellomycotina</taxon>
        <taxon>Kickxellomycetes</taxon>
        <taxon>Kickxellales</taxon>
        <taxon>Kickxellaceae</taxon>
        <taxon>Spiromyces</taxon>
    </lineage>
</organism>
<evidence type="ECO:0000313" key="1">
    <source>
        <dbReference type="EMBL" id="KAJ1677559.1"/>
    </source>
</evidence>
<dbReference type="Proteomes" id="UP001145114">
    <property type="component" value="Unassembled WGS sequence"/>
</dbReference>
<dbReference type="EMBL" id="JAMZIH010002267">
    <property type="protein sequence ID" value="KAJ1677559.1"/>
    <property type="molecule type" value="Genomic_DNA"/>
</dbReference>
<proteinExistence type="predicted"/>
<protein>
    <submittedName>
        <fullName evidence="1">Uncharacterized protein</fullName>
    </submittedName>
</protein>
<feature type="non-terminal residue" evidence="1">
    <location>
        <position position="67"/>
    </location>
</feature>
<name>A0ACC1HUI5_9FUNG</name>
<evidence type="ECO:0000313" key="2">
    <source>
        <dbReference type="Proteomes" id="UP001145114"/>
    </source>
</evidence>
<gene>
    <name evidence="1" type="ORF">EV182_005914</name>
</gene>
<keyword evidence="2" id="KW-1185">Reference proteome</keyword>
<accession>A0ACC1HUI5</accession>